<dbReference type="PROSITE" id="PS50234">
    <property type="entry name" value="VWFA"/>
    <property type="match status" value="1"/>
</dbReference>
<protein>
    <submittedName>
        <fullName evidence="3">Collagen alpha-1(Xii) chain</fullName>
    </submittedName>
</protein>
<keyword evidence="4" id="KW-1185">Reference proteome</keyword>
<dbReference type="AlphaFoldDB" id="A0AAV3ZYH1"/>
<dbReference type="InterPro" id="IPR036465">
    <property type="entry name" value="vWFA_dom_sf"/>
</dbReference>
<keyword evidence="3" id="KW-0176">Collagen</keyword>
<name>A0AAV3ZYH1_9GAST</name>
<dbReference type="Pfam" id="PF00092">
    <property type="entry name" value="VWA"/>
    <property type="match status" value="1"/>
</dbReference>
<sequence>MTKEEAINEEKEEENGDMEEKSNEVKVEYHLDEYYTKQELIDTTARIPFYGGAAARTRSEIRQGLHTVRQEVFTESHGYRNDAARVVIVITEETWEEYEEIKEEAYALTTDGVNLFTIGVGQGVDYAQLRGISSSPYDQHVFEVDSYSTIGAIKETLVQRTCSC</sequence>
<dbReference type="SUPFAM" id="SSF53300">
    <property type="entry name" value="vWA-like"/>
    <property type="match status" value="1"/>
</dbReference>
<dbReference type="PANTHER" id="PTHR24020">
    <property type="entry name" value="COLLAGEN ALPHA"/>
    <property type="match status" value="1"/>
</dbReference>
<dbReference type="InterPro" id="IPR002035">
    <property type="entry name" value="VWF_A"/>
</dbReference>
<feature type="region of interest" description="Disordered" evidence="1">
    <location>
        <begin position="1"/>
        <end position="23"/>
    </location>
</feature>
<dbReference type="EMBL" id="BLXT01003003">
    <property type="protein sequence ID" value="GFN99492.1"/>
    <property type="molecule type" value="Genomic_DNA"/>
</dbReference>
<dbReference type="Proteomes" id="UP000735302">
    <property type="component" value="Unassembled WGS sequence"/>
</dbReference>
<comment type="caution">
    <text evidence="3">The sequence shown here is derived from an EMBL/GenBank/DDBJ whole genome shotgun (WGS) entry which is preliminary data.</text>
</comment>
<evidence type="ECO:0000256" key="1">
    <source>
        <dbReference type="SAM" id="MobiDB-lite"/>
    </source>
</evidence>
<dbReference type="PANTHER" id="PTHR24020:SF84">
    <property type="entry name" value="VWFA DOMAIN-CONTAINING PROTEIN"/>
    <property type="match status" value="1"/>
</dbReference>
<reference evidence="3 4" key="1">
    <citation type="journal article" date="2021" name="Elife">
        <title>Chloroplast acquisition without the gene transfer in kleptoplastic sea slugs, Plakobranchus ocellatus.</title>
        <authorList>
            <person name="Maeda T."/>
            <person name="Takahashi S."/>
            <person name="Yoshida T."/>
            <person name="Shimamura S."/>
            <person name="Takaki Y."/>
            <person name="Nagai Y."/>
            <person name="Toyoda A."/>
            <person name="Suzuki Y."/>
            <person name="Arimoto A."/>
            <person name="Ishii H."/>
            <person name="Satoh N."/>
            <person name="Nishiyama T."/>
            <person name="Hasebe M."/>
            <person name="Maruyama T."/>
            <person name="Minagawa J."/>
            <person name="Obokata J."/>
            <person name="Shigenobu S."/>
        </authorList>
    </citation>
    <scope>NUCLEOTIDE SEQUENCE [LARGE SCALE GENOMIC DNA]</scope>
</reference>
<proteinExistence type="predicted"/>
<gene>
    <name evidence="3" type="ORF">PoB_002599800</name>
</gene>
<feature type="domain" description="VWFA" evidence="2">
    <location>
        <begin position="22"/>
        <end position="161"/>
    </location>
</feature>
<accession>A0AAV3ZYH1</accession>
<dbReference type="GO" id="GO:0005581">
    <property type="term" value="C:collagen trimer"/>
    <property type="evidence" value="ECO:0007669"/>
    <property type="project" value="UniProtKB-KW"/>
</dbReference>
<evidence type="ECO:0000259" key="2">
    <source>
        <dbReference type="PROSITE" id="PS50234"/>
    </source>
</evidence>
<dbReference type="InterPro" id="IPR050525">
    <property type="entry name" value="ECM_Assembly_Org"/>
</dbReference>
<organism evidence="3 4">
    <name type="scientific">Plakobranchus ocellatus</name>
    <dbReference type="NCBI Taxonomy" id="259542"/>
    <lineage>
        <taxon>Eukaryota</taxon>
        <taxon>Metazoa</taxon>
        <taxon>Spiralia</taxon>
        <taxon>Lophotrochozoa</taxon>
        <taxon>Mollusca</taxon>
        <taxon>Gastropoda</taxon>
        <taxon>Heterobranchia</taxon>
        <taxon>Euthyneura</taxon>
        <taxon>Panpulmonata</taxon>
        <taxon>Sacoglossa</taxon>
        <taxon>Placobranchoidea</taxon>
        <taxon>Plakobranchidae</taxon>
        <taxon>Plakobranchus</taxon>
    </lineage>
</organism>
<evidence type="ECO:0000313" key="4">
    <source>
        <dbReference type="Proteomes" id="UP000735302"/>
    </source>
</evidence>
<evidence type="ECO:0000313" key="3">
    <source>
        <dbReference type="EMBL" id="GFN99492.1"/>
    </source>
</evidence>
<dbReference type="Gene3D" id="3.40.50.410">
    <property type="entry name" value="von Willebrand factor, type A domain"/>
    <property type="match status" value="1"/>
</dbReference>